<sequence>MVDGEWQRDPDVLAPVVMAAPRLELPHRGYHVFEAEPDDLCALEVAPGLLWRHVPNLFWPISRDWLVGYDIDVHASFVGGSADVVAAVLLNVEGAQTVEPAAMLSTFPGC</sequence>
<evidence type="ECO:0000313" key="1">
    <source>
        <dbReference type="EMBL" id="KGN39636.1"/>
    </source>
</evidence>
<reference evidence="1 2" key="1">
    <citation type="submission" date="2013-08" db="EMBL/GenBank/DDBJ databases">
        <title>The genome sequence of Knoellia subterranea.</title>
        <authorList>
            <person name="Zhu W."/>
            <person name="Wang G."/>
        </authorList>
    </citation>
    <scope>NUCLEOTIDE SEQUENCE [LARGE SCALE GENOMIC DNA]</scope>
    <source>
        <strain evidence="1 2">KCTC 19937</strain>
    </source>
</reference>
<gene>
    <name evidence="1" type="ORF">N803_03510</name>
</gene>
<accession>A0A0A0JVH6</accession>
<protein>
    <submittedName>
        <fullName evidence="1">Uncharacterized protein</fullName>
    </submittedName>
</protein>
<comment type="caution">
    <text evidence="1">The sequence shown here is derived from an EMBL/GenBank/DDBJ whole genome shotgun (WGS) entry which is preliminary data.</text>
</comment>
<dbReference type="Proteomes" id="UP000030011">
    <property type="component" value="Unassembled WGS sequence"/>
</dbReference>
<dbReference type="eggNOG" id="ENOG5031VAI">
    <property type="taxonomic scope" value="Bacteria"/>
</dbReference>
<dbReference type="STRING" id="1385521.N803_03510"/>
<dbReference type="AlphaFoldDB" id="A0A0A0JVH6"/>
<keyword evidence="2" id="KW-1185">Reference proteome</keyword>
<organism evidence="1 2">
    <name type="scientific">Knoellia subterranea KCTC 19937</name>
    <dbReference type="NCBI Taxonomy" id="1385521"/>
    <lineage>
        <taxon>Bacteria</taxon>
        <taxon>Bacillati</taxon>
        <taxon>Actinomycetota</taxon>
        <taxon>Actinomycetes</taxon>
        <taxon>Micrococcales</taxon>
        <taxon>Intrasporangiaceae</taxon>
        <taxon>Knoellia</taxon>
    </lineage>
</organism>
<name>A0A0A0JVH6_9MICO</name>
<evidence type="ECO:0000313" key="2">
    <source>
        <dbReference type="Proteomes" id="UP000030011"/>
    </source>
</evidence>
<dbReference type="EMBL" id="AVPK01000001">
    <property type="protein sequence ID" value="KGN39636.1"/>
    <property type="molecule type" value="Genomic_DNA"/>
</dbReference>
<proteinExistence type="predicted"/>